<dbReference type="EMBL" id="SAXT01000004">
    <property type="protein sequence ID" value="TXJ12411.1"/>
    <property type="molecule type" value="Genomic_DNA"/>
</dbReference>
<protein>
    <submittedName>
        <fullName evidence="4">OmpA family protein</fullName>
    </submittedName>
</protein>
<dbReference type="EMBL" id="SAYA01000023">
    <property type="protein sequence ID" value="TXJ23957.1"/>
    <property type="molecule type" value="Genomic_DNA"/>
</dbReference>
<dbReference type="GO" id="GO:0016020">
    <property type="term" value="C:membrane"/>
    <property type="evidence" value="ECO:0007669"/>
    <property type="project" value="UniProtKB-UniRule"/>
</dbReference>
<sequence>MKKIALILSIIFALVVACETTPKKTPPEQSVGLKLPNGVSVRETPRGSVLKLSDGNEVKFRFDRTIEIGSYDEAYNLVHQVIKDNPSIKIIVEGNSSKEGRAQYNYNLSQRRSDKSYNYLIKLGVQNSKLLKHAFGEALPEYPTLEDNRRSEFIIIMNENDLKKYNDFAKTVDVNKETE</sequence>
<feature type="domain" description="OmpA-like" evidence="3">
    <location>
        <begin position="47"/>
        <end position="159"/>
    </location>
</feature>
<dbReference type="Proteomes" id="UP000324336">
    <property type="component" value="Unassembled WGS sequence"/>
</dbReference>
<evidence type="ECO:0000313" key="9">
    <source>
        <dbReference type="Proteomes" id="UP000324336"/>
    </source>
</evidence>
<evidence type="ECO:0000256" key="2">
    <source>
        <dbReference type="SAM" id="SignalP"/>
    </source>
</evidence>
<dbReference type="Pfam" id="PF00691">
    <property type="entry name" value="OmpA"/>
    <property type="match status" value="1"/>
</dbReference>
<dbReference type="InterPro" id="IPR036737">
    <property type="entry name" value="OmpA-like_sf"/>
</dbReference>
<dbReference type="PROSITE" id="PS51123">
    <property type="entry name" value="OMPA_2"/>
    <property type="match status" value="1"/>
</dbReference>
<dbReference type="Proteomes" id="UP000322659">
    <property type="component" value="Unassembled WGS sequence"/>
</dbReference>
<evidence type="ECO:0000259" key="3">
    <source>
        <dbReference type="PROSITE" id="PS51123"/>
    </source>
</evidence>
<dbReference type="Gene3D" id="3.30.1330.60">
    <property type="entry name" value="OmpA-like domain"/>
    <property type="match status" value="1"/>
</dbReference>
<feature type="signal peptide" evidence="2">
    <location>
        <begin position="1"/>
        <end position="17"/>
    </location>
</feature>
<evidence type="ECO:0000256" key="1">
    <source>
        <dbReference type="PROSITE-ProRule" id="PRU00473"/>
    </source>
</evidence>
<dbReference type="AlphaFoldDB" id="A0A5C8CXV6"/>
<dbReference type="CDD" id="cd07185">
    <property type="entry name" value="OmpA_C-like"/>
    <property type="match status" value="1"/>
</dbReference>
<keyword evidence="8" id="KW-1185">Reference proteome</keyword>
<reference evidence="4" key="2">
    <citation type="submission" date="2019-01" db="EMBL/GenBank/DDBJ databases">
        <authorList>
            <person name="Thorell K."/>
        </authorList>
    </citation>
    <scope>NUCLEOTIDE SEQUENCE</scope>
    <source>
        <strain evidence="5">PC4597II</strain>
        <strain evidence="7">PC5099IV</strain>
        <strain evidence="6">PC5538III-lc</strain>
        <strain evidence="4">W1</strain>
    </source>
</reference>
<evidence type="ECO:0000313" key="11">
    <source>
        <dbReference type="Proteomes" id="UP000325116"/>
    </source>
</evidence>
<evidence type="ECO:0000313" key="4">
    <source>
        <dbReference type="EMBL" id="TXJ12411.1"/>
    </source>
</evidence>
<accession>A0A5C8CXV6</accession>
<dbReference type="Proteomes" id="UP000325116">
    <property type="component" value="Unassembled WGS sequence"/>
</dbReference>
<dbReference type="PROSITE" id="PS51257">
    <property type="entry name" value="PROKAR_LIPOPROTEIN"/>
    <property type="match status" value="1"/>
</dbReference>
<evidence type="ECO:0000313" key="7">
    <source>
        <dbReference type="EMBL" id="TXJ32120.1"/>
    </source>
</evidence>
<comment type="caution">
    <text evidence="4">The sequence shown here is derived from an EMBL/GenBank/DDBJ whole genome shotgun (WGS) entry which is preliminary data.</text>
</comment>
<dbReference type="EMBL" id="SAXX01000023">
    <property type="protein sequence ID" value="TXJ30439.1"/>
    <property type="molecule type" value="Genomic_DNA"/>
</dbReference>
<dbReference type="InterPro" id="IPR006665">
    <property type="entry name" value="OmpA-like"/>
</dbReference>
<feature type="chain" id="PRO_5044619416" evidence="2">
    <location>
        <begin position="18"/>
        <end position="179"/>
    </location>
</feature>
<reference evidence="8 9" key="1">
    <citation type="journal article" date="1992" name="Lakartidningen">
        <title>[Penicillin V and not amoxicillin is the first choice preparation in acute otitis].</title>
        <authorList>
            <person name="Kamme C."/>
            <person name="Lundgren K."/>
            <person name="Prellner K."/>
        </authorList>
    </citation>
    <scope>NUCLEOTIDE SEQUENCE [LARGE SCALE GENOMIC DNA]</scope>
    <source>
        <strain evidence="5 9">PC4597II</strain>
        <strain evidence="7 8">PC5099IV</strain>
        <strain evidence="6 10">PC5538III-lc</strain>
        <strain evidence="4 11">W1</strain>
    </source>
</reference>
<dbReference type="SUPFAM" id="SSF103088">
    <property type="entry name" value="OmpA-like"/>
    <property type="match status" value="1"/>
</dbReference>
<evidence type="ECO:0000313" key="5">
    <source>
        <dbReference type="EMBL" id="TXJ23957.1"/>
    </source>
</evidence>
<gene>
    <name evidence="6" type="ORF">EPJ69_10250</name>
    <name evidence="7" type="ORF">EPJ71_08470</name>
    <name evidence="5" type="ORF">EPJ73_08805</name>
    <name evidence="4" type="ORF">EPJ80_06400</name>
</gene>
<proteinExistence type="predicted"/>
<evidence type="ECO:0000313" key="8">
    <source>
        <dbReference type="Proteomes" id="UP000322659"/>
    </source>
</evidence>
<dbReference type="RefSeq" id="WP_021959400.1">
    <property type="nucleotide sequence ID" value="NZ_CATXRK010000014.1"/>
</dbReference>
<dbReference type="Proteomes" id="UP000324707">
    <property type="component" value="Unassembled WGS sequence"/>
</dbReference>
<organism evidence="4 11">
    <name type="scientific">Brachyspira aalborgi</name>
    <dbReference type="NCBI Taxonomy" id="29522"/>
    <lineage>
        <taxon>Bacteria</taxon>
        <taxon>Pseudomonadati</taxon>
        <taxon>Spirochaetota</taxon>
        <taxon>Spirochaetia</taxon>
        <taxon>Brachyspirales</taxon>
        <taxon>Brachyspiraceae</taxon>
        <taxon>Brachyspira</taxon>
    </lineage>
</organism>
<evidence type="ECO:0000313" key="10">
    <source>
        <dbReference type="Proteomes" id="UP000324707"/>
    </source>
</evidence>
<keyword evidence="1" id="KW-0472">Membrane</keyword>
<name>A0A5C8CXV6_9SPIR</name>
<evidence type="ECO:0000313" key="6">
    <source>
        <dbReference type="EMBL" id="TXJ30439.1"/>
    </source>
</evidence>
<dbReference type="EMBL" id="SAXZ01000012">
    <property type="protein sequence ID" value="TXJ32120.1"/>
    <property type="molecule type" value="Genomic_DNA"/>
</dbReference>
<keyword evidence="2" id="KW-0732">Signal</keyword>